<gene>
    <name evidence="4" type="ORF">UA08_00084</name>
</gene>
<evidence type="ECO:0000313" key="4">
    <source>
        <dbReference type="EMBL" id="OKL64125.1"/>
    </source>
</evidence>
<dbReference type="STRING" id="1441469.A0A225BB37"/>
<dbReference type="EMBL" id="LFMY01000001">
    <property type="protein sequence ID" value="OKL64125.1"/>
    <property type="molecule type" value="Genomic_DNA"/>
</dbReference>
<accession>A0A225BB37</accession>
<organism evidence="4 5">
    <name type="scientific">Talaromyces atroroseus</name>
    <dbReference type="NCBI Taxonomy" id="1441469"/>
    <lineage>
        <taxon>Eukaryota</taxon>
        <taxon>Fungi</taxon>
        <taxon>Dikarya</taxon>
        <taxon>Ascomycota</taxon>
        <taxon>Pezizomycotina</taxon>
        <taxon>Eurotiomycetes</taxon>
        <taxon>Eurotiomycetidae</taxon>
        <taxon>Eurotiales</taxon>
        <taxon>Trichocomaceae</taxon>
        <taxon>Talaromyces</taxon>
        <taxon>Talaromyces sect. Trachyspermi</taxon>
    </lineage>
</organism>
<name>A0A225BB37_TALAT</name>
<evidence type="ECO:0000259" key="3">
    <source>
        <dbReference type="Pfam" id="PF24320"/>
    </source>
</evidence>
<dbReference type="AlphaFoldDB" id="A0A225BB37"/>
<feature type="region of interest" description="Disordered" evidence="1">
    <location>
        <begin position="307"/>
        <end position="339"/>
    </location>
</feature>
<feature type="compositionally biased region" description="Low complexity" evidence="1">
    <location>
        <begin position="323"/>
        <end position="337"/>
    </location>
</feature>
<feature type="domain" description="DUF7492" evidence="3">
    <location>
        <begin position="20"/>
        <end position="278"/>
    </location>
</feature>
<feature type="chain" id="PRO_5012285068" description="DUF7492 domain-containing protein" evidence="2">
    <location>
        <begin position="22"/>
        <end position="405"/>
    </location>
</feature>
<evidence type="ECO:0000313" key="5">
    <source>
        <dbReference type="Proteomes" id="UP000214365"/>
    </source>
</evidence>
<comment type="caution">
    <text evidence="4">The sequence shown here is derived from an EMBL/GenBank/DDBJ whole genome shotgun (WGS) entry which is preliminary data.</text>
</comment>
<dbReference type="InterPro" id="IPR055915">
    <property type="entry name" value="DUF7492"/>
</dbReference>
<evidence type="ECO:0000256" key="2">
    <source>
        <dbReference type="SAM" id="SignalP"/>
    </source>
</evidence>
<evidence type="ECO:0000256" key="1">
    <source>
        <dbReference type="SAM" id="MobiDB-lite"/>
    </source>
</evidence>
<dbReference type="Proteomes" id="UP000214365">
    <property type="component" value="Unassembled WGS sequence"/>
</dbReference>
<protein>
    <recommendedName>
        <fullName evidence="3">DUF7492 domain-containing protein</fullName>
    </recommendedName>
</protein>
<feature type="signal peptide" evidence="2">
    <location>
        <begin position="1"/>
        <end position="21"/>
    </location>
</feature>
<dbReference type="OrthoDB" id="64281at2759"/>
<dbReference type="RefSeq" id="XP_020124246.1">
    <property type="nucleotide sequence ID" value="XM_020260701.1"/>
</dbReference>
<dbReference type="GeneID" id="30999839"/>
<dbReference type="Gene3D" id="2.70.50.70">
    <property type="match status" value="1"/>
</dbReference>
<proteinExistence type="predicted"/>
<keyword evidence="5" id="KW-1185">Reference proteome</keyword>
<sequence>MLDIMQTLIVLATTLAPLAHAHSWVEELTLLAPDGTFTGPRGYPRGTVQRSAAFQDDMMEWQLPTDNGDQITPDMAMCRPSQQTANYTAGSPILQAPAGASIALRYQENGHVTQPWIPSGKPEGSGAVYVYGTTKPSEDDTLAGIYQTWTLDGTGGDARGRLLTSQFFDDGQCYQVSNAPKSVQRQQEFPRKAEAGSVEGANLWCQTDVKLPNDLAAGTEYTLYWVWDWSTMDTTDSKAQPQFYTSCMDVSITDSNSNGAGASNQEASASFAHVSNYGDAAVSSIFESLLTATVTVPATLTPGYFTSGQTNIPPPATTMPTRVTTSPGSSVTTSPVGQMGAAPAVQQPTAACNPTLTITATATCPDASTVTTTITSVVTQPATATLPPNQNARLARRRPLAFADA</sequence>
<keyword evidence="2" id="KW-0732">Signal</keyword>
<dbReference type="Pfam" id="PF24320">
    <property type="entry name" value="DUF7492"/>
    <property type="match status" value="1"/>
</dbReference>
<reference evidence="4 5" key="1">
    <citation type="submission" date="2015-06" db="EMBL/GenBank/DDBJ databases">
        <title>Talaromyces atroroseus IBT 11181 draft genome.</title>
        <authorList>
            <person name="Rasmussen K.B."/>
            <person name="Rasmussen S."/>
            <person name="Petersen B."/>
            <person name="Sicheritz-Ponten T."/>
            <person name="Mortensen U.H."/>
            <person name="Thrane U."/>
        </authorList>
    </citation>
    <scope>NUCLEOTIDE SEQUENCE [LARGE SCALE GENOMIC DNA]</scope>
    <source>
        <strain evidence="4 5">IBT 11181</strain>
    </source>
</reference>